<dbReference type="AlphaFoldDB" id="A0ABC8QLW2"/>
<gene>
    <name evidence="2" type="ORF">LMG18096_03768</name>
</gene>
<dbReference type="Proteomes" id="UP001189663">
    <property type="component" value="Unassembled WGS sequence"/>
</dbReference>
<keyword evidence="3" id="KW-1185">Reference proteome</keyword>
<proteinExistence type="predicted"/>
<feature type="region of interest" description="Disordered" evidence="1">
    <location>
        <begin position="53"/>
        <end position="72"/>
    </location>
</feature>
<organism evidence="2 3">
    <name type="scientific">Ralstonia holmesii</name>
    <dbReference type="NCBI Taxonomy" id="3058602"/>
    <lineage>
        <taxon>Bacteria</taxon>
        <taxon>Pseudomonadati</taxon>
        <taxon>Pseudomonadota</taxon>
        <taxon>Betaproteobacteria</taxon>
        <taxon>Burkholderiales</taxon>
        <taxon>Burkholderiaceae</taxon>
        <taxon>Ralstonia</taxon>
    </lineage>
</organism>
<evidence type="ECO:0008006" key="4">
    <source>
        <dbReference type="Google" id="ProtNLM"/>
    </source>
</evidence>
<sequence length="72" mass="7892">MAGVPAHNHHQTFEGIKLLDDDGSEFWFARELAPLLDYPRTIFTRPLNWSNSAPAQNVGWPTTGSAATPAIS</sequence>
<comment type="caution">
    <text evidence="2">The sequence shown here is derived from an EMBL/GenBank/DDBJ whole genome shotgun (WGS) entry which is preliminary data.</text>
</comment>
<reference evidence="2 3" key="1">
    <citation type="submission" date="2023-07" db="EMBL/GenBank/DDBJ databases">
        <authorList>
            <person name="Peeters C."/>
        </authorList>
    </citation>
    <scope>NUCLEOTIDE SEQUENCE [LARGE SCALE GENOMIC DNA]</scope>
    <source>
        <strain evidence="2 3">LMG 18096</strain>
    </source>
</reference>
<evidence type="ECO:0000256" key="1">
    <source>
        <dbReference type="SAM" id="MobiDB-lite"/>
    </source>
</evidence>
<protein>
    <recommendedName>
        <fullName evidence="4">Bro-N domain-containing protein</fullName>
    </recommendedName>
</protein>
<evidence type="ECO:0000313" key="2">
    <source>
        <dbReference type="EMBL" id="CAJ0799952.1"/>
    </source>
</evidence>
<accession>A0ABC8QLW2</accession>
<evidence type="ECO:0000313" key="3">
    <source>
        <dbReference type="Proteomes" id="UP001189663"/>
    </source>
</evidence>
<dbReference type="EMBL" id="CATZAT010000009">
    <property type="protein sequence ID" value="CAJ0799952.1"/>
    <property type="molecule type" value="Genomic_DNA"/>
</dbReference>
<name>A0ABC8QLW2_9RALS</name>